<evidence type="ECO:0000256" key="1">
    <source>
        <dbReference type="SAM" id="Phobius"/>
    </source>
</evidence>
<name>A0A1X7AL63_9GAMM</name>
<organism evidence="2 3">
    <name type="scientific">Parendozoicomonas haliclonae</name>
    <dbReference type="NCBI Taxonomy" id="1960125"/>
    <lineage>
        <taxon>Bacteria</taxon>
        <taxon>Pseudomonadati</taxon>
        <taxon>Pseudomonadota</taxon>
        <taxon>Gammaproteobacteria</taxon>
        <taxon>Oceanospirillales</taxon>
        <taxon>Endozoicomonadaceae</taxon>
        <taxon>Parendozoicomonas</taxon>
    </lineage>
</organism>
<keyword evidence="3" id="KW-1185">Reference proteome</keyword>
<evidence type="ECO:0000313" key="3">
    <source>
        <dbReference type="Proteomes" id="UP000196573"/>
    </source>
</evidence>
<feature type="transmembrane region" description="Helical" evidence="1">
    <location>
        <begin position="6"/>
        <end position="25"/>
    </location>
</feature>
<accession>A0A1X7AL63</accession>
<gene>
    <name evidence="2" type="ORF">EHSB41UT_02580</name>
</gene>
<dbReference type="RefSeq" id="WP_133060506.1">
    <property type="nucleotide sequence ID" value="NZ_CBCSCN010000003.1"/>
</dbReference>
<reference evidence="2 3" key="1">
    <citation type="submission" date="2017-03" db="EMBL/GenBank/DDBJ databases">
        <authorList>
            <person name="Afonso C.L."/>
            <person name="Miller P.J."/>
            <person name="Scott M.A."/>
            <person name="Spackman E."/>
            <person name="Goraichik I."/>
            <person name="Dimitrov K.M."/>
            <person name="Suarez D.L."/>
            <person name="Swayne D.E."/>
        </authorList>
    </citation>
    <scope>NUCLEOTIDE SEQUENCE [LARGE SCALE GENOMIC DNA]</scope>
    <source>
        <strain evidence="2">SB41UT1</strain>
    </source>
</reference>
<dbReference type="Proteomes" id="UP000196573">
    <property type="component" value="Unassembled WGS sequence"/>
</dbReference>
<protein>
    <submittedName>
        <fullName evidence="2">Uncharacterized protein</fullName>
    </submittedName>
</protein>
<keyword evidence="1" id="KW-1133">Transmembrane helix</keyword>
<proteinExistence type="predicted"/>
<dbReference type="AlphaFoldDB" id="A0A1X7AL63"/>
<sequence>MAPTGLPLLAISAVLLAVAGYLLFYSSNRNKLAVHNESQPAEVRVETEQHFPEHRAGSLIRQVYNSQQRSDEEWKSLIRDIREHQIYLDHESLSLVGYGIHNLDSLALTARSNEMVNSSLQFISRVIPAPDNVDWFLSSVPYESLTPENIELYVQRLLLSESPDPAGMQTINKPTLSLSGRHLTTDRFCYRECQLLNGFTLIAQISRH</sequence>
<evidence type="ECO:0000313" key="2">
    <source>
        <dbReference type="EMBL" id="SMA47874.1"/>
    </source>
</evidence>
<dbReference type="EMBL" id="FWPT01000005">
    <property type="protein sequence ID" value="SMA47874.1"/>
    <property type="molecule type" value="Genomic_DNA"/>
</dbReference>
<keyword evidence="1" id="KW-0472">Membrane</keyword>
<keyword evidence="1" id="KW-0812">Transmembrane</keyword>